<evidence type="ECO:0000256" key="3">
    <source>
        <dbReference type="ARBA" id="ARBA00022723"/>
    </source>
</evidence>
<dbReference type="InterPro" id="IPR001055">
    <property type="entry name" value="Adrenodoxin-like"/>
</dbReference>
<evidence type="ECO:0000256" key="1">
    <source>
        <dbReference type="ARBA" id="ARBA00010914"/>
    </source>
</evidence>
<dbReference type="PROSITE" id="PS51085">
    <property type="entry name" value="2FE2S_FER_2"/>
    <property type="match status" value="1"/>
</dbReference>
<evidence type="ECO:0000256" key="4">
    <source>
        <dbReference type="ARBA" id="ARBA00023004"/>
    </source>
</evidence>
<feature type="domain" description="2Fe-2S ferredoxin-type" evidence="7">
    <location>
        <begin position="2"/>
        <end position="107"/>
    </location>
</feature>
<keyword evidence="5" id="KW-0411">Iron-sulfur</keyword>
<protein>
    <submittedName>
        <fullName evidence="8">(2Fe-2S)-binding protein</fullName>
    </submittedName>
</protein>
<dbReference type="SUPFAM" id="SSF54292">
    <property type="entry name" value="2Fe-2S ferredoxin-like"/>
    <property type="match status" value="1"/>
</dbReference>
<evidence type="ECO:0000256" key="5">
    <source>
        <dbReference type="ARBA" id="ARBA00023014"/>
    </source>
</evidence>
<evidence type="ECO:0000313" key="8">
    <source>
        <dbReference type="EMBL" id="MBE7939928.1"/>
    </source>
</evidence>
<dbReference type="InterPro" id="IPR036010">
    <property type="entry name" value="2Fe-2S_ferredoxin-like_sf"/>
</dbReference>
<comment type="cofactor">
    <cofactor evidence="6">
        <name>[2Fe-2S] cluster</name>
        <dbReference type="ChEBI" id="CHEBI:190135"/>
    </cofactor>
</comment>
<reference evidence="8 9" key="1">
    <citation type="submission" date="2020-10" db="EMBL/GenBank/DDBJ databases">
        <title>Draft genome of Ramlibacter aquaticus LMG 30558.</title>
        <authorList>
            <person name="Props R."/>
        </authorList>
    </citation>
    <scope>NUCLEOTIDE SEQUENCE [LARGE SCALE GENOMIC DNA]</scope>
    <source>
        <strain evidence="8 9">LMG 30558</strain>
    </source>
</reference>
<dbReference type="PANTHER" id="PTHR23426:SF65">
    <property type="entry name" value="FERREDOXIN-2, MITOCHONDRIAL"/>
    <property type="match status" value="1"/>
</dbReference>
<dbReference type="PRINTS" id="PR00355">
    <property type="entry name" value="ADRENODOXIN"/>
</dbReference>
<comment type="similarity">
    <text evidence="1">Belongs to the adrenodoxin/putidaredoxin family.</text>
</comment>
<proteinExistence type="inferred from homology"/>
<dbReference type="InterPro" id="IPR018298">
    <property type="entry name" value="Adrenodoxin_Fe-S_BS"/>
</dbReference>
<gene>
    <name evidence="8" type="ORF">IM725_04980</name>
</gene>
<keyword evidence="9" id="KW-1185">Reference proteome</keyword>
<evidence type="ECO:0000256" key="6">
    <source>
        <dbReference type="ARBA" id="ARBA00034078"/>
    </source>
</evidence>
<comment type="caution">
    <text evidence="8">The sequence shown here is derived from an EMBL/GenBank/DDBJ whole genome shotgun (WGS) entry which is preliminary data.</text>
</comment>
<accession>A0ABR9SC52</accession>
<name>A0ABR9SC52_9BURK</name>
<dbReference type="Proteomes" id="UP000715965">
    <property type="component" value="Unassembled WGS sequence"/>
</dbReference>
<evidence type="ECO:0000313" key="9">
    <source>
        <dbReference type="Proteomes" id="UP000715965"/>
    </source>
</evidence>
<dbReference type="RefSeq" id="WP_193779473.1">
    <property type="nucleotide sequence ID" value="NZ_JADDOJ010000013.1"/>
</dbReference>
<dbReference type="EMBL" id="JADDOJ010000013">
    <property type="protein sequence ID" value="MBE7939928.1"/>
    <property type="molecule type" value="Genomic_DNA"/>
</dbReference>
<evidence type="ECO:0000256" key="2">
    <source>
        <dbReference type="ARBA" id="ARBA00022714"/>
    </source>
</evidence>
<dbReference type="InterPro" id="IPR012675">
    <property type="entry name" value="Beta-grasp_dom_sf"/>
</dbReference>
<dbReference type="Gene3D" id="3.10.20.30">
    <property type="match status" value="1"/>
</dbReference>
<dbReference type="CDD" id="cd00207">
    <property type="entry name" value="fer2"/>
    <property type="match status" value="1"/>
</dbReference>
<keyword evidence="3" id="KW-0479">Metal-binding</keyword>
<dbReference type="PANTHER" id="PTHR23426">
    <property type="entry name" value="FERREDOXIN/ADRENODOXIN"/>
    <property type="match status" value="1"/>
</dbReference>
<keyword evidence="2" id="KW-0001">2Fe-2S</keyword>
<keyword evidence="4" id="KW-0408">Iron</keyword>
<evidence type="ECO:0000259" key="7">
    <source>
        <dbReference type="PROSITE" id="PS51085"/>
    </source>
</evidence>
<sequence>MVRVTLHPAGSDAAIPLEARPGRSLMQAAVDAGVEGIAADCGGSLTCATCHVRVREPFASRLPAPSADELAMLEFTAVPRGPGSRLSCQLVLDDSLDGLVADLPERQY</sequence>
<organism evidence="8 9">
    <name type="scientific">Ramlibacter aquaticus</name>
    <dbReference type="NCBI Taxonomy" id="2780094"/>
    <lineage>
        <taxon>Bacteria</taxon>
        <taxon>Pseudomonadati</taxon>
        <taxon>Pseudomonadota</taxon>
        <taxon>Betaproteobacteria</taxon>
        <taxon>Burkholderiales</taxon>
        <taxon>Comamonadaceae</taxon>
        <taxon>Ramlibacter</taxon>
    </lineage>
</organism>
<dbReference type="Pfam" id="PF00111">
    <property type="entry name" value="Fer2"/>
    <property type="match status" value="1"/>
</dbReference>
<dbReference type="PROSITE" id="PS00814">
    <property type="entry name" value="ADX"/>
    <property type="match status" value="1"/>
</dbReference>
<dbReference type="InterPro" id="IPR001041">
    <property type="entry name" value="2Fe-2S_ferredoxin-type"/>
</dbReference>